<gene>
    <name evidence="1" type="ORF">MLD38_014505</name>
</gene>
<protein>
    <submittedName>
        <fullName evidence="1">Uncharacterized protein</fullName>
    </submittedName>
</protein>
<evidence type="ECO:0000313" key="1">
    <source>
        <dbReference type="EMBL" id="KAI4376787.1"/>
    </source>
</evidence>
<dbReference type="EMBL" id="CM042883">
    <property type="protein sequence ID" value="KAI4376787.1"/>
    <property type="molecule type" value="Genomic_DNA"/>
</dbReference>
<accession>A0ACB9REC2</accession>
<proteinExistence type="predicted"/>
<sequence>MADLSFKSAAPSHAHQETMDFLSRTWCNFAIEAFQPDRESEWHGRSALVLLDPPVEKDDTVASPFLKMEKSLKVDDQDYKPLPPWKANDVKSWIWMQQAMHPELNYSSCFRKRWAPWDVFRFKMTSIKKWLKDMKQRRKEEGRLQRAEAHAAISVAGLAAALAAIAAENSKSANSSDTARETAVASAAAIVASQCARVAEAMGAKKEQLSSAITSAMISTSAADILTLTATATTSLRGATTLKARCGCRSTTNNEEPVLPIEHHKESDRDFENRRSILAQGTKLNVETADGRYKVRFVSIILTNESKVIIKITKLSLLKSSTQSTVLDMHVELYEDSEDEDAEATCYLLVLSTVTGTIKLDFSNDYKCYKTWSATISELLMLSRP</sequence>
<reference evidence="2" key="1">
    <citation type="journal article" date="2023" name="Front. Plant Sci.">
        <title>Chromosomal-level genome assembly of Melastoma candidum provides insights into trichome evolution.</title>
        <authorList>
            <person name="Zhong Y."/>
            <person name="Wu W."/>
            <person name="Sun C."/>
            <person name="Zou P."/>
            <person name="Liu Y."/>
            <person name="Dai S."/>
            <person name="Zhou R."/>
        </authorList>
    </citation>
    <scope>NUCLEOTIDE SEQUENCE [LARGE SCALE GENOMIC DNA]</scope>
</reference>
<dbReference type="Proteomes" id="UP001057402">
    <property type="component" value="Chromosome 4"/>
</dbReference>
<organism evidence="1 2">
    <name type="scientific">Melastoma candidum</name>
    <dbReference type="NCBI Taxonomy" id="119954"/>
    <lineage>
        <taxon>Eukaryota</taxon>
        <taxon>Viridiplantae</taxon>
        <taxon>Streptophyta</taxon>
        <taxon>Embryophyta</taxon>
        <taxon>Tracheophyta</taxon>
        <taxon>Spermatophyta</taxon>
        <taxon>Magnoliopsida</taxon>
        <taxon>eudicotyledons</taxon>
        <taxon>Gunneridae</taxon>
        <taxon>Pentapetalae</taxon>
        <taxon>rosids</taxon>
        <taxon>malvids</taxon>
        <taxon>Myrtales</taxon>
        <taxon>Melastomataceae</taxon>
        <taxon>Melastomatoideae</taxon>
        <taxon>Melastomateae</taxon>
        <taxon>Melastoma</taxon>
    </lineage>
</organism>
<keyword evidence="2" id="KW-1185">Reference proteome</keyword>
<evidence type="ECO:0000313" key="2">
    <source>
        <dbReference type="Proteomes" id="UP001057402"/>
    </source>
</evidence>
<comment type="caution">
    <text evidence="1">The sequence shown here is derived from an EMBL/GenBank/DDBJ whole genome shotgun (WGS) entry which is preliminary data.</text>
</comment>
<name>A0ACB9REC2_9MYRT</name>